<sequence>MISPASIKSIRVHPGLGVARVGNADGDEEYVLAAQVPGALASSADGQFRDARGQVRRQAVRFRLYAELHDGTVQELSLDDGVQIEWTVEVANLKAGWYAFENAMDLPGQYAIAEKRRNPHVTGAQRHALDIRPGPRTISGRRQQGKPFHFDTGTFHGKPVYLGELRTDEAGRLIALGGHGHSAPRVDKTPPTTFANNDDWHDDVSDGPVYARVTFNNGQRLDAEPGYLVVTPPNYAPGLFGVVTMEEVVRDLFVRQGQLPAEPSCSFTRDIWPIFERMTHMQWTNQGLFMLSGHGSPLDTQNPDVVARLADPGEASADFRRKVFALFRDPASTAEFAPALLPLYGDYYGDYDLDPQPPSAVGLAVTPLMYQALSQWVQGEFVADWQGAPVPADFDTLEPRAQAQALDRAGLHECLGGPFHPGIELTWFMRVPSVWRSPYRLAVLPQGQAVRQDFGDELTPQVCLAPQGPLDGVGPGSLTRALGVPWQTDEASCLSDAEYEPSTYLSFPSYWGARVPNQVLSSEAWERVGARRTTPAQQLKHFSYREDWLRDQKGSYFTRINLMVSHWWELGILLAHDATPEATALGLPARAWIESGRPERVTGSNAKLDLLAVIEALDSPPPLLGETELEPPRQKVPPRRRLRRDEI</sequence>
<feature type="region of interest" description="Disordered" evidence="1">
    <location>
        <begin position="131"/>
        <end position="150"/>
    </location>
</feature>
<feature type="region of interest" description="Disordered" evidence="1">
    <location>
        <begin position="621"/>
        <end position="647"/>
    </location>
</feature>
<proteinExistence type="predicted"/>
<dbReference type="InterPro" id="IPR033798">
    <property type="entry name" value="LodA-like"/>
</dbReference>
<dbReference type="InterPro" id="IPR041168">
    <property type="entry name" value="LodA_N"/>
</dbReference>
<evidence type="ECO:0000313" key="4">
    <source>
        <dbReference type="EMBL" id="ROQ48724.1"/>
    </source>
</evidence>
<comment type="caution">
    <text evidence="4">The sequence shown here is derived from an EMBL/GenBank/DDBJ whole genome shotgun (WGS) entry which is preliminary data.</text>
</comment>
<gene>
    <name evidence="4" type="ORF">EDF85_3025</name>
</gene>
<dbReference type="Proteomes" id="UP000269115">
    <property type="component" value="Unassembled WGS sequence"/>
</dbReference>
<reference evidence="4 5" key="1">
    <citation type="submission" date="2018-11" db="EMBL/GenBank/DDBJ databases">
        <title>Genomic analyses of the natural microbiome of Caenorhabditis elegans.</title>
        <authorList>
            <person name="Samuel B."/>
        </authorList>
    </citation>
    <scope>NUCLEOTIDE SEQUENCE [LARGE SCALE GENOMIC DNA]</scope>
    <source>
        <strain evidence="4 5">BIGb0473</strain>
    </source>
</reference>
<evidence type="ECO:0000259" key="2">
    <source>
        <dbReference type="Pfam" id="PF17990"/>
    </source>
</evidence>
<accession>A0A9X8EF44</accession>
<feature type="domain" description="L-lysine epsilon oxidase C-terminal" evidence="3">
    <location>
        <begin position="362"/>
        <end position="499"/>
    </location>
</feature>
<feature type="compositionally biased region" description="Basic residues" evidence="1">
    <location>
        <begin position="636"/>
        <end position="647"/>
    </location>
</feature>
<evidence type="ECO:0000259" key="3">
    <source>
        <dbReference type="Pfam" id="PF18417"/>
    </source>
</evidence>
<dbReference type="CDD" id="cd14731">
    <property type="entry name" value="LodA_like_1"/>
    <property type="match status" value="1"/>
</dbReference>
<dbReference type="InterPro" id="IPR041173">
    <property type="entry name" value="LodA_C"/>
</dbReference>
<dbReference type="Pfam" id="PF18417">
    <property type="entry name" value="LodA_C"/>
    <property type="match status" value="1"/>
</dbReference>
<feature type="domain" description="L-Lysine epsilon oxidase N-terminal" evidence="2">
    <location>
        <begin position="13"/>
        <end position="230"/>
    </location>
</feature>
<evidence type="ECO:0000313" key="5">
    <source>
        <dbReference type="Proteomes" id="UP000269115"/>
    </source>
</evidence>
<organism evidence="4 5">
    <name type="scientific">Pseudomonas putida</name>
    <name type="common">Arthrobacter siderocapsulatus</name>
    <dbReference type="NCBI Taxonomy" id="303"/>
    <lineage>
        <taxon>Bacteria</taxon>
        <taxon>Pseudomonadati</taxon>
        <taxon>Pseudomonadota</taxon>
        <taxon>Gammaproteobacteria</taxon>
        <taxon>Pseudomonadales</taxon>
        <taxon>Pseudomonadaceae</taxon>
        <taxon>Pseudomonas</taxon>
    </lineage>
</organism>
<evidence type="ECO:0008006" key="6">
    <source>
        <dbReference type="Google" id="ProtNLM"/>
    </source>
</evidence>
<dbReference type="RefSeq" id="WP_123753057.1">
    <property type="nucleotide sequence ID" value="NZ_RJUR01000014.1"/>
</dbReference>
<dbReference type="AlphaFoldDB" id="A0A9X8EF44"/>
<name>A0A9X8EF44_PSEPU</name>
<evidence type="ECO:0000256" key="1">
    <source>
        <dbReference type="SAM" id="MobiDB-lite"/>
    </source>
</evidence>
<protein>
    <recommendedName>
        <fullName evidence="6">L-lysine 6-oxidase</fullName>
    </recommendedName>
</protein>
<feature type="region of interest" description="Disordered" evidence="1">
    <location>
        <begin position="179"/>
        <end position="201"/>
    </location>
</feature>
<dbReference type="Pfam" id="PF17990">
    <property type="entry name" value="LodA_N"/>
    <property type="match status" value="1"/>
</dbReference>
<dbReference type="EMBL" id="RJUR01000014">
    <property type="protein sequence ID" value="ROQ48724.1"/>
    <property type="molecule type" value="Genomic_DNA"/>
</dbReference>